<dbReference type="InterPro" id="IPR039069">
    <property type="entry name" value="CE7"/>
</dbReference>
<reference evidence="4 5" key="1">
    <citation type="submission" date="2019-02" db="EMBL/GenBank/DDBJ databases">
        <title>Draft genome sequences of novel Actinobacteria.</title>
        <authorList>
            <person name="Sahin N."/>
            <person name="Ay H."/>
            <person name="Saygin H."/>
        </authorList>
    </citation>
    <scope>NUCLEOTIDE SEQUENCE [LARGE SCALE GENOMIC DNA]</scope>
    <source>
        <strain evidence="4 5">KC603</strain>
    </source>
</reference>
<name>A0A4R4RR98_9ACTN</name>
<dbReference type="GO" id="GO:0052689">
    <property type="term" value="F:carboxylic ester hydrolase activity"/>
    <property type="evidence" value="ECO:0007669"/>
    <property type="project" value="TreeGrafter"/>
</dbReference>
<comment type="caution">
    <text evidence="4">The sequence shown here is derived from an EMBL/GenBank/DDBJ whole genome shotgun (WGS) entry which is preliminary data.</text>
</comment>
<dbReference type="SUPFAM" id="SSF53474">
    <property type="entry name" value="alpha/beta-Hydrolases"/>
    <property type="match status" value="1"/>
</dbReference>
<feature type="active site" description="Charge relay system" evidence="1">
    <location>
        <position position="298"/>
    </location>
</feature>
<dbReference type="InterPro" id="IPR029058">
    <property type="entry name" value="AB_hydrolase_fold"/>
</dbReference>
<evidence type="ECO:0000256" key="2">
    <source>
        <dbReference type="PIRSR" id="PIRSR639069-2"/>
    </source>
</evidence>
<dbReference type="Proteomes" id="UP000295621">
    <property type="component" value="Unassembled WGS sequence"/>
</dbReference>
<proteinExistence type="predicted"/>
<keyword evidence="5" id="KW-1185">Reference proteome</keyword>
<dbReference type="GO" id="GO:0005976">
    <property type="term" value="P:polysaccharide metabolic process"/>
    <property type="evidence" value="ECO:0007669"/>
    <property type="project" value="TreeGrafter"/>
</dbReference>
<gene>
    <name evidence="4" type="ORF">E1212_09070</name>
</gene>
<dbReference type="Gene3D" id="3.40.50.1820">
    <property type="entry name" value="alpha/beta hydrolase"/>
    <property type="match status" value="1"/>
</dbReference>
<feature type="active site" description="Nucleophile" evidence="1">
    <location>
        <position position="188"/>
    </location>
</feature>
<dbReference type="AlphaFoldDB" id="A0A4R4RR98"/>
<evidence type="ECO:0000259" key="3">
    <source>
        <dbReference type="Pfam" id="PF05448"/>
    </source>
</evidence>
<feature type="binding site" evidence="2">
    <location>
        <position position="103"/>
    </location>
    <ligand>
        <name>substrate</name>
    </ligand>
</feature>
<dbReference type="Pfam" id="PF05448">
    <property type="entry name" value="AXE1"/>
    <property type="match status" value="1"/>
</dbReference>
<sequence>MEAGPPELAAGLLRSVTVTATYGYDEAALLRVGAPPEPPGFAAFWSGSHARARAVDPAPVVLGSGPGGVLDVEFTSLDGVRLGGWLVRPDGPVELALVVGHGYGGRDGPELDLVPDGAAALFTAFRGLPDRGLVPGIPAGAAEHVLHGIGSVETYVHGGCAADLWCAASALLALLPAPPARLAYLGGSFGGGIGALALPWDERFAAAVLHVPSFGNHDLRLTMRCEGSGEAVRRHVAAHPEAREVLRFFDAATAAARMTIPTLVAPALADAVVPPPGQFAVHNALRGPAELVVLGSGHADGPAAEADHDRYVAAARAFLTR</sequence>
<evidence type="ECO:0000256" key="1">
    <source>
        <dbReference type="PIRSR" id="PIRSR639069-1"/>
    </source>
</evidence>
<dbReference type="PANTHER" id="PTHR40111">
    <property type="entry name" value="CEPHALOSPORIN-C DEACETYLASE"/>
    <property type="match status" value="1"/>
</dbReference>
<organism evidence="4 5">
    <name type="scientific">Jiangella ureilytica</name>
    <dbReference type="NCBI Taxonomy" id="2530374"/>
    <lineage>
        <taxon>Bacteria</taxon>
        <taxon>Bacillati</taxon>
        <taxon>Actinomycetota</taxon>
        <taxon>Actinomycetes</taxon>
        <taxon>Jiangellales</taxon>
        <taxon>Jiangellaceae</taxon>
        <taxon>Jiangella</taxon>
    </lineage>
</organism>
<evidence type="ECO:0000313" key="5">
    <source>
        <dbReference type="Proteomes" id="UP000295621"/>
    </source>
</evidence>
<dbReference type="PANTHER" id="PTHR40111:SF1">
    <property type="entry name" value="CEPHALOSPORIN-C DEACETYLASE"/>
    <property type="match status" value="1"/>
</dbReference>
<evidence type="ECO:0000313" key="4">
    <source>
        <dbReference type="EMBL" id="TDC52481.1"/>
    </source>
</evidence>
<feature type="domain" description="Acetyl xylan esterase" evidence="3">
    <location>
        <begin position="35"/>
        <end position="296"/>
    </location>
</feature>
<feature type="active site" description="Charge relay system" evidence="1">
    <location>
        <position position="270"/>
    </location>
</feature>
<dbReference type="EMBL" id="SMKL01000015">
    <property type="protein sequence ID" value="TDC52481.1"/>
    <property type="molecule type" value="Genomic_DNA"/>
</dbReference>
<accession>A0A4R4RR98</accession>
<dbReference type="OrthoDB" id="9770528at2"/>
<dbReference type="InterPro" id="IPR008391">
    <property type="entry name" value="AXE1_dom"/>
</dbReference>
<protein>
    <submittedName>
        <fullName evidence="4">Acetylxylan esterase</fullName>
    </submittedName>
</protein>